<keyword evidence="2" id="KW-1185">Reference proteome</keyword>
<organism evidence="1 2">
    <name type="scientific">Flaviramulus multivorans</name>
    <dbReference type="NCBI Taxonomy" id="1304750"/>
    <lineage>
        <taxon>Bacteria</taxon>
        <taxon>Pseudomonadati</taxon>
        <taxon>Bacteroidota</taxon>
        <taxon>Flavobacteriia</taxon>
        <taxon>Flavobacteriales</taxon>
        <taxon>Flavobacteriaceae</taxon>
        <taxon>Flaviramulus</taxon>
    </lineage>
</organism>
<dbReference type="PANTHER" id="PTHR48098">
    <property type="entry name" value="ENTEROCHELIN ESTERASE-RELATED"/>
    <property type="match status" value="1"/>
</dbReference>
<comment type="caution">
    <text evidence="1">The sequence shown here is derived from an EMBL/GenBank/DDBJ whole genome shotgun (WGS) entry which is preliminary data.</text>
</comment>
<dbReference type="InterPro" id="IPR050583">
    <property type="entry name" value="Mycobacterial_A85_antigen"/>
</dbReference>
<evidence type="ECO:0008006" key="3">
    <source>
        <dbReference type="Google" id="ProtNLM"/>
    </source>
</evidence>
<sequence length="261" mass="30135">MTMTMTEFEPIIEVIEEAYEISNLNATRKISALLPHDYYKTDKKYPVLYLQDGQNLFNPLAKYGDWAIDKSMAKLAEEGLSDIIIIAIDHGEQERIIEYLPYYHPRFGKGKGNYYIQFMIDKLIPYINNHYRTLTDFEHTGIGGSSMGGLISLHAGLANPGVFGKMMIFSPSLWISKTIFNHTKSFKPLEESKIYLYAGGQESKEHLPNAQKLENIIRAKMVKGHNIDFHFSVNEFGNHSEVHWREEFPKAVKWLYFNKLS</sequence>
<gene>
    <name evidence="1" type="ORF">L3X39_00325</name>
</gene>
<dbReference type="RefSeq" id="WP_237229377.1">
    <property type="nucleotide sequence ID" value="NZ_JAKKDV010000001.1"/>
</dbReference>
<evidence type="ECO:0000313" key="1">
    <source>
        <dbReference type="EMBL" id="MCF7559065.1"/>
    </source>
</evidence>
<protein>
    <recommendedName>
        <fullName evidence="3">Alpha-glucosidase</fullName>
    </recommendedName>
</protein>
<accession>A0ABS9IER0</accession>
<dbReference type="Gene3D" id="3.40.50.1820">
    <property type="entry name" value="alpha/beta hydrolase"/>
    <property type="match status" value="1"/>
</dbReference>
<proteinExistence type="predicted"/>
<dbReference type="InterPro" id="IPR029058">
    <property type="entry name" value="AB_hydrolase_fold"/>
</dbReference>
<dbReference type="PANTHER" id="PTHR48098:SF6">
    <property type="entry name" value="FERRI-BACILLIBACTIN ESTERASE BESA"/>
    <property type="match status" value="1"/>
</dbReference>
<dbReference type="InterPro" id="IPR000801">
    <property type="entry name" value="Esterase-like"/>
</dbReference>
<dbReference type="EMBL" id="JAKKDV010000001">
    <property type="protein sequence ID" value="MCF7559065.1"/>
    <property type="molecule type" value="Genomic_DNA"/>
</dbReference>
<dbReference type="Proteomes" id="UP001200022">
    <property type="component" value="Unassembled WGS sequence"/>
</dbReference>
<name>A0ABS9IER0_9FLAO</name>
<reference evidence="1 2" key="1">
    <citation type="submission" date="2022-01" db="EMBL/GenBank/DDBJ databases">
        <title>Draft genome sequence of Sabulilitoribacter multivorans KCTC 32326.</title>
        <authorList>
            <person name="Oh J.-S."/>
        </authorList>
    </citation>
    <scope>NUCLEOTIDE SEQUENCE [LARGE SCALE GENOMIC DNA]</scope>
    <source>
        <strain evidence="1 2">M-M16</strain>
    </source>
</reference>
<evidence type="ECO:0000313" key="2">
    <source>
        <dbReference type="Proteomes" id="UP001200022"/>
    </source>
</evidence>
<dbReference type="Pfam" id="PF00756">
    <property type="entry name" value="Esterase"/>
    <property type="match status" value="1"/>
</dbReference>
<dbReference type="SUPFAM" id="SSF53474">
    <property type="entry name" value="alpha/beta-Hydrolases"/>
    <property type="match status" value="1"/>
</dbReference>